<dbReference type="EMBL" id="JBCGBO010000005">
    <property type="protein sequence ID" value="KAK9200707.1"/>
    <property type="molecule type" value="Genomic_DNA"/>
</dbReference>
<dbReference type="PIRSF" id="PIRSF006704">
    <property type="entry name" value="TF_IIS"/>
    <property type="match status" value="1"/>
</dbReference>
<name>A0AAP0QRI0_9ROSI</name>
<dbReference type="InterPro" id="IPR036575">
    <property type="entry name" value="TFIIS_cen_dom_sf"/>
</dbReference>
<dbReference type="SUPFAM" id="SSF47676">
    <property type="entry name" value="Conserved domain common to transcription factors TFIIS, elongin A, CRSP70"/>
    <property type="match status" value="1"/>
</dbReference>
<evidence type="ECO:0000256" key="5">
    <source>
        <dbReference type="ARBA" id="ARBA00023242"/>
    </source>
</evidence>
<keyword evidence="5 6" id="KW-0539">Nucleus</keyword>
<evidence type="ECO:0000256" key="4">
    <source>
        <dbReference type="ARBA" id="ARBA00022833"/>
    </source>
</evidence>
<dbReference type="PROSITE" id="PS51319">
    <property type="entry name" value="TFIIS_N"/>
    <property type="match status" value="1"/>
</dbReference>
<sequence length="307" mass="35201">MKEKMMELYEAAKRAAMAAVWKEGGVEEAQCLDALDQLKNCSITYQLLVSTQVVRHLTHMLRHPCRKIQLFTRDLIWSWNDLYLGLDYDNNVIVVTKKAKVVKNVKVEEVINEYQGNVPNASNSLKCNDCIREIVREKLYGALSKVSEEAGHDNKEIIDQVRACDPIQVAISVESAIYENWGRSTGTYKFKYRCLLFNINDPTNREFRKKVLLGRVKPEKIVNMTAKEMASDKMQLWYENLEKERAGTNGRIFSGIVSPKKIISGICKCGRCGHTRMSFISLRRHITCLNCNQYWDSTNPGIEVLPI</sequence>
<reference evidence="9 10" key="1">
    <citation type="submission" date="2024-05" db="EMBL/GenBank/DDBJ databases">
        <title>Haplotype-resolved chromosome-level genome assembly of Huyou (Citrus changshanensis).</title>
        <authorList>
            <person name="Miao C."/>
            <person name="Chen W."/>
            <person name="Wu Y."/>
            <person name="Wang L."/>
            <person name="Zhao S."/>
            <person name="Grierson D."/>
            <person name="Xu C."/>
            <person name="Chen K."/>
        </authorList>
    </citation>
    <scope>NUCLEOTIDE SEQUENCE [LARGE SCALE GENOMIC DNA]</scope>
    <source>
        <strain evidence="9">01-14</strain>
        <tissue evidence="9">Leaf</tissue>
    </source>
</reference>
<protein>
    <recommendedName>
        <fullName evidence="11">TFIIS central domain-containing protein</fullName>
    </recommendedName>
</protein>
<evidence type="ECO:0008006" key="11">
    <source>
        <dbReference type="Google" id="ProtNLM"/>
    </source>
</evidence>
<comment type="caution">
    <text evidence="9">The sequence shown here is derived from an EMBL/GenBank/DDBJ whole genome shotgun (WGS) entry which is preliminary data.</text>
</comment>
<evidence type="ECO:0000259" key="7">
    <source>
        <dbReference type="PROSITE" id="PS51319"/>
    </source>
</evidence>
<dbReference type="InterPro" id="IPR035441">
    <property type="entry name" value="TFIIS/LEDGF_dom_sf"/>
</dbReference>
<dbReference type="Proteomes" id="UP001428341">
    <property type="component" value="Unassembled WGS sequence"/>
</dbReference>
<proteinExistence type="predicted"/>
<dbReference type="GO" id="GO:0006351">
    <property type="term" value="P:DNA-templated transcription"/>
    <property type="evidence" value="ECO:0007669"/>
    <property type="project" value="InterPro"/>
</dbReference>
<dbReference type="PANTHER" id="PTHR11477:SF0">
    <property type="entry name" value="IP08861P-RELATED"/>
    <property type="match status" value="1"/>
</dbReference>
<dbReference type="Gene3D" id="1.10.472.30">
    <property type="entry name" value="Transcription elongation factor S-II, central domain"/>
    <property type="match status" value="1"/>
</dbReference>
<keyword evidence="4" id="KW-0862">Zinc</keyword>
<evidence type="ECO:0000256" key="3">
    <source>
        <dbReference type="ARBA" id="ARBA00022771"/>
    </source>
</evidence>
<dbReference type="GO" id="GO:0008270">
    <property type="term" value="F:zinc ion binding"/>
    <property type="evidence" value="ECO:0007669"/>
    <property type="project" value="UniProtKB-KW"/>
</dbReference>
<dbReference type="SMART" id="SM00509">
    <property type="entry name" value="TFS2N"/>
    <property type="match status" value="1"/>
</dbReference>
<comment type="subcellular location">
    <subcellularLocation>
        <location evidence="1 6">Nucleus</location>
    </subcellularLocation>
</comment>
<evidence type="ECO:0000256" key="6">
    <source>
        <dbReference type="PROSITE-ProRule" id="PRU00649"/>
    </source>
</evidence>
<gene>
    <name evidence="9" type="ORF">WN944_015905</name>
</gene>
<accession>A0AAP0QRI0</accession>
<dbReference type="PROSITE" id="PS51321">
    <property type="entry name" value="TFIIS_CENTRAL"/>
    <property type="match status" value="1"/>
</dbReference>
<dbReference type="Gene3D" id="1.20.930.10">
    <property type="entry name" value="Conserved domain common to transcription factors TFIIS, elongin A, CRSP70"/>
    <property type="match status" value="1"/>
</dbReference>
<evidence type="ECO:0000313" key="9">
    <source>
        <dbReference type="EMBL" id="KAK9200707.1"/>
    </source>
</evidence>
<evidence type="ECO:0000256" key="2">
    <source>
        <dbReference type="ARBA" id="ARBA00022723"/>
    </source>
</evidence>
<organism evidence="9 10">
    <name type="scientific">Citrus x changshan-huyou</name>
    <dbReference type="NCBI Taxonomy" id="2935761"/>
    <lineage>
        <taxon>Eukaryota</taxon>
        <taxon>Viridiplantae</taxon>
        <taxon>Streptophyta</taxon>
        <taxon>Embryophyta</taxon>
        <taxon>Tracheophyta</taxon>
        <taxon>Spermatophyta</taxon>
        <taxon>Magnoliopsida</taxon>
        <taxon>eudicotyledons</taxon>
        <taxon>Gunneridae</taxon>
        <taxon>Pentapetalae</taxon>
        <taxon>rosids</taxon>
        <taxon>malvids</taxon>
        <taxon>Sapindales</taxon>
        <taxon>Rutaceae</taxon>
        <taxon>Aurantioideae</taxon>
        <taxon>Citrus</taxon>
    </lineage>
</organism>
<dbReference type="InterPro" id="IPR035100">
    <property type="entry name" value="TF_IIS-typ"/>
</dbReference>
<keyword evidence="3" id="KW-0863">Zinc-finger</keyword>
<evidence type="ECO:0000313" key="10">
    <source>
        <dbReference type="Proteomes" id="UP001428341"/>
    </source>
</evidence>
<evidence type="ECO:0000259" key="8">
    <source>
        <dbReference type="PROSITE" id="PS51321"/>
    </source>
</evidence>
<dbReference type="SMART" id="SM00510">
    <property type="entry name" value="TFS2M"/>
    <property type="match status" value="1"/>
</dbReference>
<dbReference type="GO" id="GO:0005634">
    <property type="term" value="C:nucleus"/>
    <property type="evidence" value="ECO:0007669"/>
    <property type="project" value="UniProtKB-SubCell"/>
</dbReference>
<feature type="domain" description="TFIIS N-terminal" evidence="7">
    <location>
        <begin position="10"/>
        <end position="86"/>
    </location>
</feature>
<keyword evidence="2" id="KW-0479">Metal-binding</keyword>
<dbReference type="InterPro" id="IPR003617">
    <property type="entry name" value="TFIIS/CRSP70_N_sub"/>
</dbReference>
<dbReference type="InterPro" id="IPR003618">
    <property type="entry name" value="TFIIS_cen_dom"/>
</dbReference>
<evidence type="ECO:0000256" key="1">
    <source>
        <dbReference type="ARBA" id="ARBA00004123"/>
    </source>
</evidence>
<dbReference type="SUPFAM" id="SSF46942">
    <property type="entry name" value="Elongation factor TFIIS domain 2"/>
    <property type="match status" value="1"/>
</dbReference>
<dbReference type="PANTHER" id="PTHR11477">
    <property type="entry name" value="TRANSCRIPTION FACTOR S-II ZINC FINGER DOMAIN-CONTAINING PROTEIN"/>
    <property type="match status" value="1"/>
</dbReference>
<dbReference type="Pfam" id="PF07500">
    <property type="entry name" value="TFIIS_M"/>
    <property type="match status" value="1"/>
</dbReference>
<dbReference type="InterPro" id="IPR017923">
    <property type="entry name" value="TFIIS_N"/>
</dbReference>
<feature type="domain" description="TFIIS central" evidence="8">
    <location>
        <begin position="131"/>
        <end position="257"/>
    </location>
</feature>
<dbReference type="AlphaFoldDB" id="A0AAP0QRI0"/>
<keyword evidence="10" id="KW-1185">Reference proteome</keyword>